<dbReference type="RefSeq" id="WP_072712578.1">
    <property type="nucleotide sequence ID" value="NZ_CP016796.1"/>
</dbReference>
<name>A0A1L4BT14_9GAMM</name>
<proteinExistence type="predicted"/>
<reference evidence="1 2" key="1">
    <citation type="journal article" date="2016" name="Appl. Environ. Microbiol.">
        <title>Whole genome relationships among Francisella bacteria of diverse origin define new species and provide specific regions for detection.</title>
        <authorList>
            <person name="Challacombe J.F."/>
            <person name="Petersen J.M."/>
            <person name="Gallegos-Graves V."/>
            <person name="Hodge D."/>
            <person name="Pillai S."/>
            <person name="Kuske C.R."/>
        </authorList>
    </citation>
    <scope>NUCLEOTIDE SEQUENCE [LARGE SCALE GENOMIC DNA]</scope>
    <source>
        <strain evidence="2">TX07-7310</strain>
    </source>
</reference>
<dbReference type="OrthoDB" id="5605435at2"/>
<gene>
    <name evidence="1" type="ORF">F7310_06220</name>
</gene>
<protein>
    <recommendedName>
        <fullName evidence="3">DUF1311 domain-containing protein</fullName>
    </recommendedName>
</protein>
<evidence type="ECO:0008006" key="3">
    <source>
        <dbReference type="Google" id="ProtNLM"/>
    </source>
</evidence>
<dbReference type="STRING" id="573570.F7310_06220"/>
<accession>A0A1L4BT14</accession>
<evidence type="ECO:0000313" key="2">
    <source>
        <dbReference type="Proteomes" id="UP000184222"/>
    </source>
</evidence>
<dbReference type="EMBL" id="CP016796">
    <property type="protein sequence ID" value="API86975.1"/>
    <property type="molecule type" value="Genomic_DNA"/>
</dbReference>
<evidence type="ECO:0000313" key="1">
    <source>
        <dbReference type="EMBL" id="API86975.1"/>
    </source>
</evidence>
<organism evidence="1 2">
    <name type="scientific">Francisella uliginis</name>
    <dbReference type="NCBI Taxonomy" id="573570"/>
    <lineage>
        <taxon>Bacteria</taxon>
        <taxon>Pseudomonadati</taxon>
        <taxon>Pseudomonadota</taxon>
        <taxon>Gammaproteobacteria</taxon>
        <taxon>Thiotrichales</taxon>
        <taxon>Francisellaceae</taxon>
        <taxon>Francisella</taxon>
    </lineage>
</organism>
<sequence>MKKLLLTIFTISPILIFADTLCHGNTYQINKCLKSQMQKYDNKLDKVQNHNIKFFKEYRNKICSDISSSYKDGTYESVKYGNCIISMDKWYLKQIKI</sequence>
<dbReference type="AlphaFoldDB" id="A0A1L4BT14"/>
<keyword evidence="2" id="KW-1185">Reference proteome</keyword>
<dbReference type="Proteomes" id="UP000184222">
    <property type="component" value="Chromosome"/>
</dbReference>
<dbReference type="KEGG" id="frx:F7310_06220"/>